<feature type="domain" description="Yip1" evidence="8">
    <location>
        <begin position="102"/>
        <end position="247"/>
    </location>
</feature>
<feature type="region of interest" description="Disordered" evidence="7">
    <location>
        <begin position="1"/>
        <end position="38"/>
    </location>
</feature>
<keyword evidence="4 6" id="KW-1133">Transmembrane helix</keyword>
<dbReference type="InterPro" id="IPR045231">
    <property type="entry name" value="Yip1/4-like"/>
</dbReference>
<keyword evidence="5 6" id="KW-0472">Membrane</keyword>
<dbReference type="GO" id="GO:0005802">
    <property type="term" value="C:trans-Golgi network"/>
    <property type="evidence" value="ECO:0007669"/>
    <property type="project" value="TreeGrafter"/>
</dbReference>
<dbReference type="PANTHER" id="PTHR21236:SF1">
    <property type="entry name" value="PROTEIN YIPF6"/>
    <property type="match status" value="1"/>
</dbReference>
<comment type="similarity">
    <text evidence="2 6">Belongs to the YIP1 family.</text>
</comment>
<dbReference type="GO" id="GO:0000139">
    <property type="term" value="C:Golgi membrane"/>
    <property type="evidence" value="ECO:0007669"/>
    <property type="project" value="UniProtKB-SubCell"/>
</dbReference>
<evidence type="ECO:0000256" key="3">
    <source>
        <dbReference type="ARBA" id="ARBA00022692"/>
    </source>
</evidence>
<evidence type="ECO:0000256" key="5">
    <source>
        <dbReference type="ARBA" id="ARBA00023136"/>
    </source>
</evidence>
<dbReference type="PANTHER" id="PTHR21236">
    <property type="entry name" value="GOLGI MEMBRANE PROTEIN YIP1"/>
    <property type="match status" value="1"/>
</dbReference>
<protein>
    <recommendedName>
        <fullName evidence="6">Protein YIPF</fullName>
    </recommendedName>
</protein>
<feature type="compositionally biased region" description="Polar residues" evidence="7">
    <location>
        <begin position="17"/>
        <end position="29"/>
    </location>
</feature>
<dbReference type="EMBL" id="HBGV01007890">
    <property type="protein sequence ID" value="CAD9487133.1"/>
    <property type="molecule type" value="Transcribed_RNA"/>
</dbReference>
<evidence type="ECO:0000256" key="4">
    <source>
        <dbReference type="ARBA" id="ARBA00022989"/>
    </source>
</evidence>
<evidence type="ECO:0000256" key="2">
    <source>
        <dbReference type="ARBA" id="ARBA00010596"/>
    </source>
</evidence>
<feature type="transmembrane region" description="Helical" evidence="6">
    <location>
        <begin position="113"/>
        <end position="131"/>
    </location>
</feature>
<name>A0A7S2HCZ4_9STRA</name>
<comment type="subcellular location">
    <subcellularLocation>
        <location evidence="6">Golgi apparatus membrane</location>
        <topology evidence="6">Multi-pass membrane protein</topology>
    </subcellularLocation>
    <subcellularLocation>
        <location evidence="1">Membrane</location>
        <topology evidence="1">Multi-pass membrane protein</topology>
    </subcellularLocation>
</comment>
<feature type="transmembrane region" description="Helical" evidence="6">
    <location>
        <begin position="231"/>
        <end position="250"/>
    </location>
</feature>
<dbReference type="GO" id="GO:0006888">
    <property type="term" value="P:endoplasmic reticulum to Golgi vesicle-mediated transport"/>
    <property type="evidence" value="ECO:0007669"/>
    <property type="project" value="InterPro"/>
</dbReference>
<organism evidence="9">
    <name type="scientific">Helicotheca tamesis</name>
    <dbReference type="NCBI Taxonomy" id="374047"/>
    <lineage>
        <taxon>Eukaryota</taxon>
        <taxon>Sar</taxon>
        <taxon>Stramenopiles</taxon>
        <taxon>Ochrophyta</taxon>
        <taxon>Bacillariophyta</taxon>
        <taxon>Mediophyceae</taxon>
        <taxon>Lithodesmiophycidae</taxon>
        <taxon>Lithodesmiales</taxon>
        <taxon>Lithodesmiaceae</taxon>
        <taxon>Helicotheca</taxon>
    </lineage>
</organism>
<evidence type="ECO:0000256" key="1">
    <source>
        <dbReference type="ARBA" id="ARBA00004141"/>
    </source>
</evidence>
<gene>
    <name evidence="9" type="ORF">HTAM1171_LOCUS4843</name>
</gene>
<evidence type="ECO:0000313" key="9">
    <source>
        <dbReference type="EMBL" id="CAD9487133.1"/>
    </source>
</evidence>
<dbReference type="Pfam" id="PF04893">
    <property type="entry name" value="Yip1"/>
    <property type="match status" value="1"/>
</dbReference>
<dbReference type="AlphaFoldDB" id="A0A7S2HCZ4"/>
<keyword evidence="3 6" id="KW-0812">Transmembrane</keyword>
<feature type="transmembrane region" description="Helical" evidence="6">
    <location>
        <begin position="167"/>
        <end position="191"/>
    </location>
</feature>
<sequence length="251" mass="27145">MADSTQTNAPPPWANPGGTSASAQMNVTEDSGVGGGGMADDGQEFLGAPFSTLDEPVMETIMRDVRSVASKLKVVLLPLDRSSPFGYANVSQEDMVPAENQRQVLTTLRDWDLWGPLFVCLALSVILSFKAPSQQASAVFAAVFVAIWVGSAVVTINAQLLGGTISFFQSVCVLGYCVFPMTVSALIIGLLRVTPLGVVWLDLIWAGLGFVWATRASTIFIGQYIARERRALAVFPVFFFYTFLGWMILLF</sequence>
<feature type="transmembrane region" description="Helical" evidence="6">
    <location>
        <begin position="138"/>
        <end position="161"/>
    </location>
</feature>
<feature type="transmembrane region" description="Helical" evidence="6">
    <location>
        <begin position="203"/>
        <end position="225"/>
    </location>
</feature>
<evidence type="ECO:0000256" key="6">
    <source>
        <dbReference type="RuleBase" id="RU361264"/>
    </source>
</evidence>
<accession>A0A7S2HCZ4</accession>
<proteinExistence type="inferred from homology"/>
<evidence type="ECO:0000259" key="8">
    <source>
        <dbReference type="Pfam" id="PF04893"/>
    </source>
</evidence>
<dbReference type="InterPro" id="IPR006977">
    <property type="entry name" value="Yip1_dom"/>
</dbReference>
<reference evidence="9" key="1">
    <citation type="submission" date="2021-01" db="EMBL/GenBank/DDBJ databases">
        <authorList>
            <person name="Corre E."/>
            <person name="Pelletier E."/>
            <person name="Niang G."/>
            <person name="Scheremetjew M."/>
            <person name="Finn R."/>
            <person name="Kale V."/>
            <person name="Holt S."/>
            <person name="Cochrane G."/>
            <person name="Meng A."/>
            <person name="Brown T."/>
            <person name="Cohen L."/>
        </authorList>
    </citation>
    <scope>NUCLEOTIDE SEQUENCE</scope>
    <source>
        <strain evidence="9">CCMP826</strain>
    </source>
</reference>
<evidence type="ECO:0000256" key="7">
    <source>
        <dbReference type="SAM" id="MobiDB-lite"/>
    </source>
</evidence>